<name>A0A484YRK4_9ZZZZ</name>
<reference evidence="3" key="1">
    <citation type="submission" date="2019-03" db="EMBL/GenBank/DDBJ databases">
        <authorList>
            <person name="Danneels B."/>
        </authorList>
    </citation>
    <scope>NUCLEOTIDE SEQUENCE</scope>
</reference>
<dbReference type="EMBL" id="CAADIZ010000077">
    <property type="protein sequence ID" value="VFS36339.1"/>
    <property type="molecule type" value="Genomic_DNA"/>
</dbReference>
<dbReference type="Pfam" id="PF01648">
    <property type="entry name" value="ACPS"/>
    <property type="match status" value="1"/>
</dbReference>
<gene>
    <name evidence="3" type="ORF">RAN7_1583</name>
</gene>
<dbReference type="EC" id="2.7.8.-" evidence="3"/>
<dbReference type="InterPro" id="IPR037143">
    <property type="entry name" value="4-PPantetheinyl_Trfase_dom_sf"/>
</dbReference>
<accession>A0A484YRK4</accession>
<dbReference type="Gene3D" id="3.90.470.20">
    <property type="entry name" value="4'-phosphopantetheinyl transferase domain"/>
    <property type="match status" value="1"/>
</dbReference>
<keyword evidence="1 3" id="KW-0808">Transferase</keyword>
<dbReference type="InterPro" id="IPR008278">
    <property type="entry name" value="4-PPantetheinyl_Trfase_dom"/>
</dbReference>
<dbReference type="GO" id="GO:0000287">
    <property type="term" value="F:magnesium ion binding"/>
    <property type="evidence" value="ECO:0007669"/>
    <property type="project" value="InterPro"/>
</dbReference>
<feature type="domain" description="4'-phosphopantetheinyl transferase" evidence="2">
    <location>
        <begin position="110"/>
        <end position="207"/>
    </location>
</feature>
<sequence length="254" mass="26884">MTPPALVQWVCATGQAEDARHPVWSRMLSGQEQVRASRFVRAEQADQYRTSHVGLRRWLGERLGVAPAALCFGQAGQSGKPVLLPCAGHFSFSHAGPAWAAALRPASSGPVGIDIECLDAFTAADPGFARLVLSPAERLAWRTLDAACAARALARVWTRKEAVLKAIGCGLRRAMSSLDVGWAGVPRTLAAPDLDGVPCTWRVQDLHGLAAGLVGALAWQVAEHSIAVAAARPFPAPANPGPRLPMECLAHDTL</sequence>
<evidence type="ECO:0000313" key="3">
    <source>
        <dbReference type="EMBL" id="VFS36339.1"/>
    </source>
</evidence>
<dbReference type="InterPro" id="IPR050559">
    <property type="entry name" value="P-Pant_transferase_sf"/>
</dbReference>
<dbReference type="GO" id="GO:0019878">
    <property type="term" value="P:lysine biosynthetic process via aminoadipic acid"/>
    <property type="evidence" value="ECO:0007669"/>
    <property type="project" value="TreeGrafter"/>
</dbReference>
<dbReference type="AlphaFoldDB" id="A0A484YRK4"/>
<dbReference type="GO" id="GO:0008897">
    <property type="term" value="F:holo-[acyl-carrier-protein] synthase activity"/>
    <property type="evidence" value="ECO:0007669"/>
    <property type="project" value="InterPro"/>
</dbReference>
<dbReference type="GO" id="GO:0005829">
    <property type="term" value="C:cytosol"/>
    <property type="evidence" value="ECO:0007669"/>
    <property type="project" value="TreeGrafter"/>
</dbReference>
<evidence type="ECO:0000256" key="1">
    <source>
        <dbReference type="ARBA" id="ARBA00022679"/>
    </source>
</evidence>
<dbReference type="PANTHER" id="PTHR12215:SF10">
    <property type="entry name" value="L-AMINOADIPATE-SEMIALDEHYDE DEHYDROGENASE-PHOSPHOPANTETHEINYL TRANSFERASE"/>
    <property type="match status" value="1"/>
</dbReference>
<organism evidence="3">
    <name type="scientific">plant metagenome</name>
    <dbReference type="NCBI Taxonomy" id="1297885"/>
    <lineage>
        <taxon>unclassified sequences</taxon>
        <taxon>metagenomes</taxon>
        <taxon>organismal metagenomes</taxon>
    </lineage>
</organism>
<evidence type="ECO:0000259" key="2">
    <source>
        <dbReference type="Pfam" id="PF01648"/>
    </source>
</evidence>
<dbReference type="PANTHER" id="PTHR12215">
    <property type="entry name" value="PHOSPHOPANTETHEINE TRANSFERASE"/>
    <property type="match status" value="1"/>
</dbReference>
<dbReference type="SUPFAM" id="SSF56214">
    <property type="entry name" value="4'-phosphopantetheinyl transferase"/>
    <property type="match status" value="2"/>
</dbReference>
<protein>
    <submittedName>
        <fullName evidence="3">4'-phosphopantetheinyl transferase</fullName>
        <ecNumber evidence="3">2.7.8.-</ecNumber>
    </submittedName>
</protein>
<proteinExistence type="predicted"/>